<dbReference type="OrthoDB" id="4941530at2"/>
<dbReference type="SUPFAM" id="SSF54427">
    <property type="entry name" value="NTF2-like"/>
    <property type="match status" value="1"/>
</dbReference>
<feature type="domain" description="SnoaL-like" evidence="1">
    <location>
        <begin position="4"/>
        <end position="127"/>
    </location>
</feature>
<dbReference type="Gene3D" id="3.10.450.50">
    <property type="match status" value="1"/>
</dbReference>
<organism evidence="2 3">
    <name type="scientific">Nocardia stercoris</name>
    <dbReference type="NCBI Taxonomy" id="2483361"/>
    <lineage>
        <taxon>Bacteria</taxon>
        <taxon>Bacillati</taxon>
        <taxon>Actinomycetota</taxon>
        <taxon>Actinomycetes</taxon>
        <taxon>Mycobacteriales</taxon>
        <taxon>Nocardiaceae</taxon>
        <taxon>Nocardia</taxon>
    </lineage>
</organism>
<dbReference type="AlphaFoldDB" id="A0A3M2LGD2"/>
<keyword evidence="3" id="KW-1185">Reference proteome</keyword>
<dbReference type="CDD" id="cd00531">
    <property type="entry name" value="NTF2_like"/>
    <property type="match status" value="1"/>
</dbReference>
<dbReference type="Pfam" id="PF13577">
    <property type="entry name" value="SnoaL_4"/>
    <property type="match status" value="1"/>
</dbReference>
<comment type="caution">
    <text evidence="2">The sequence shown here is derived from an EMBL/GenBank/DDBJ whole genome shotgun (WGS) entry which is preliminary data.</text>
</comment>
<dbReference type="Proteomes" id="UP000279275">
    <property type="component" value="Unassembled WGS sequence"/>
</dbReference>
<proteinExistence type="predicted"/>
<dbReference type="RefSeq" id="WP_122186639.1">
    <property type="nucleotide sequence ID" value="NZ_RFFH01000001.1"/>
</dbReference>
<reference evidence="2 3" key="1">
    <citation type="submission" date="2018-10" db="EMBL/GenBank/DDBJ databases">
        <title>Isolation from cow dung.</title>
        <authorList>
            <person name="Ling L."/>
        </authorList>
    </citation>
    <scope>NUCLEOTIDE SEQUENCE [LARGE SCALE GENOMIC DNA]</scope>
    <source>
        <strain evidence="2 3">NEAU-LL90</strain>
    </source>
</reference>
<protein>
    <submittedName>
        <fullName evidence="2">Nuclear transport factor 2 family protein</fullName>
    </submittedName>
</protein>
<dbReference type="InterPro" id="IPR037401">
    <property type="entry name" value="SnoaL-like"/>
</dbReference>
<accession>A0A3M2LGD2</accession>
<evidence type="ECO:0000259" key="1">
    <source>
        <dbReference type="Pfam" id="PF13577"/>
    </source>
</evidence>
<dbReference type="EMBL" id="RFFH01000001">
    <property type="protein sequence ID" value="RMI35663.1"/>
    <property type="molecule type" value="Genomic_DNA"/>
</dbReference>
<dbReference type="InterPro" id="IPR032710">
    <property type="entry name" value="NTF2-like_dom_sf"/>
</dbReference>
<sequence length="162" mass="18099">MDFEALETIRALKYRYLRTLDLKLWDEFGDTLCPDIVGSYGSPSGGRPLEFTSRDEIVEYMRGALGGNIITVHVAGHPEITVDGDTATGSWCMEDTVIAPDFEILIRGAAYYHDTYRREDGVWRIASTGYQRIYESHQSTKGIPGYGLTANRWAPESAGHDS</sequence>
<evidence type="ECO:0000313" key="3">
    <source>
        <dbReference type="Proteomes" id="UP000279275"/>
    </source>
</evidence>
<evidence type="ECO:0000313" key="2">
    <source>
        <dbReference type="EMBL" id="RMI35663.1"/>
    </source>
</evidence>
<gene>
    <name evidence="2" type="ORF">EBN03_05425</name>
</gene>
<name>A0A3M2LGD2_9NOCA</name>